<keyword evidence="7" id="KW-1133">Transmembrane helix</keyword>
<feature type="chain" id="PRO_5047461666" evidence="8">
    <location>
        <begin position="33"/>
        <end position="883"/>
    </location>
</feature>
<keyword evidence="11" id="KW-1185">Reference proteome</keyword>
<feature type="compositionally biased region" description="Low complexity" evidence="6">
    <location>
        <begin position="61"/>
        <end position="75"/>
    </location>
</feature>
<feature type="compositionally biased region" description="Basic and acidic residues" evidence="6">
    <location>
        <begin position="804"/>
        <end position="815"/>
    </location>
</feature>
<keyword evidence="4" id="KW-0572">Peptidoglycan-anchor</keyword>
<evidence type="ECO:0000256" key="6">
    <source>
        <dbReference type="SAM" id="MobiDB-lite"/>
    </source>
</evidence>
<evidence type="ECO:0000313" key="11">
    <source>
        <dbReference type="Proteomes" id="UP001596283"/>
    </source>
</evidence>
<gene>
    <name evidence="10" type="ORF">ACFP1C_05150</name>
</gene>
<keyword evidence="1" id="KW-0134">Cell wall</keyword>
<feature type="coiled-coil region" evidence="5">
    <location>
        <begin position="261"/>
        <end position="288"/>
    </location>
</feature>
<reference evidence="11" key="1">
    <citation type="journal article" date="2019" name="Int. J. Syst. Evol. Microbiol.">
        <title>The Global Catalogue of Microorganisms (GCM) 10K type strain sequencing project: providing services to taxonomists for standard genome sequencing and annotation.</title>
        <authorList>
            <consortium name="The Broad Institute Genomics Platform"/>
            <consortium name="The Broad Institute Genome Sequencing Center for Infectious Disease"/>
            <person name="Wu L."/>
            <person name="Ma J."/>
        </authorList>
    </citation>
    <scope>NUCLEOTIDE SEQUENCE [LARGE SCALE GENOMIC DNA]</scope>
    <source>
        <strain evidence="11">CCM 8908</strain>
    </source>
</reference>
<dbReference type="Proteomes" id="UP001596283">
    <property type="component" value="Unassembled WGS sequence"/>
</dbReference>
<dbReference type="NCBIfam" id="TIGR01167">
    <property type="entry name" value="LPXTG_anchor"/>
    <property type="match status" value="1"/>
</dbReference>
<dbReference type="RefSeq" id="WP_125685774.1">
    <property type="nucleotide sequence ID" value="NZ_JBHSSI010000028.1"/>
</dbReference>
<dbReference type="EMBL" id="JBHSSI010000028">
    <property type="protein sequence ID" value="MFC6260328.1"/>
    <property type="molecule type" value="Genomic_DNA"/>
</dbReference>
<organism evidence="10 11">
    <name type="scientific">Levilactobacillus fujinensis</name>
    <dbReference type="NCBI Taxonomy" id="2486024"/>
    <lineage>
        <taxon>Bacteria</taxon>
        <taxon>Bacillati</taxon>
        <taxon>Bacillota</taxon>
        <taxon>Bacilli</taxon>
        <taxon>Lactobacillales</taxon>
        <taxon>Lactobacillaceae</taxon>
        <taxon>Levilactobacillus</taxon>
    </lineage>
</organism>
<feature type="compositionally biased region" description="Polar residues" evidence="6">
    <location>
        <begin position="80"/>
        <end position="94"/>
    </location>
</feature>
<dbReference type="PROSITE" id="PS50847">
    <property type="entry name" value="GRAM_POS_ANCHORING"/>
    <property type="match status" value="1"/>
</dbReference>
<evidence type="ECO:0000256" key="2">
    <source>
        <dbReference type="ARBA" id="ARBA00022525"/>
    </source>
</evidence>
<feature type="coiled-coil region" evidence="5">
    <location>
        <begin position="691"/>
        <end position="760"/>
    </location>
</feature>
<keyword evidence="3 8" id="KW-0732">Signal</keyword>
<feature type="domain" description="Gram-positive cocci surface proteins LPxTG" evidence="9">
    <location>
        <begin position="846"/>
        <end position="883"/>
    </location>
</feature>
<keyword evidence="5" id="KW-0175">Coiled coil</keyword>
<evidence type="ECO:0000256" key="3">
    <source>
        <dbReference type="ARBA" id="ARBA00022729"/>
    </source>
</evidence>
<feature type="coiled-coil region" evidence="5">
    <location>
        <begin position="618"/>
        <end position="666"/>
    </location>
</feature>
<name>A0ABW1TEG0_9LACO</name>
<evidence type="ECO:0000256" key="4">
    <source>
        <dbReference type="ARBA" id="ARBA00023088"/>
    </source>
</evidence>
<evidence type="ECO:0000313" key="10">
    <source>
        <dbReference type="EMBL" id="MFC6260328.1"/>
    </source>
</evidence>
<dbReference type="InterPro" id="IPR019931">
    <property type="entry name" value="LPXTG_anchor"/>
</dbReference>
<dbReference type="Pfam" id="PF00746">
    <property type="entry name" value="Gram_pos_anchor"/>
    <property type="match status" value="1"/>
</dbReference>
<feature type="region of interest" description="Disordered" evidence="6">
    <location>
        <begin position="798"/>
        <end position="822"/>
    </location>
</feature>
<evidence type="ECO:0000256" key="5">
    <source>
        <dbReference type="SAM" id="Coils"/>
    </source>
</evidence>
<comment type="caution">
    <text evidence="10">The sequence shown here is derived from an EMBL/GenBank/DDBJ whole genome shotgun (WGS) entry which is preliminary data.</text>
</comment>
<feature type="region of interest" description="Disordered" evidence="6">
    <location>
        <begin position="39"/>
        <end position="100"/>
    </location>
</feature>
<dbReference type="InterPro" id="IPR027607">
    <property type="entry name" value="Surf_Exclu_SEC10/PgrA"/>
</dbReference>
<keyword evidence="7" id="KW-0472">Membrane</keyword>
<keyword evidence="7" id="KW-0812">Transmembrane</keyword>
<dbReference type="NCBIfam" id="TIGR04320">
    <property type="entry name" value="Surf_Exclu_PgrA"/>
    <property type="match status" value="1"/>
</dbReference>
<evidence type="ECO:0000256" key="7">
    <source>
        <dbReference type="SAM" id="Phobius"/>
    </source>
</evidence>
<sequence length="883" mass="93340">MKEPQNKALLAAAATMMTTGILVATNNFTAQADTITPTTAATTKSTPTQDLNQAKEEAKEQQQQAESTQAQANQAKVTADASSTEASKAQNTAKQAKEALDVAKENQTTAQVTADEATPTSIKQAQEDVVTQQTVNQKDAQQVAVDQSKVNTAQTTVNDADAQVDSAKRADQTATKAVTNAQADVSAAQKIVDGVGNTSQALSNLTQAQAAAEKAKDNVAKTQNTVTQTTSAVSSNTTKVNNAQANATQTQTDLNIATNAVTQTKTAVANAQAKLENAQNQVGDTNIITVTPDYVSALNKTLTDISDNTQQAVSAAATTALAANTYQDNMADQAIKINNATDLTDPVRTELSTFAVNLINDIRQQFGLENLSVTVGSQKLANEIAQGYEADNWMIAEKMAHDVTLLSTAAHNNGFTGIGENAGTIFDGSLGSPNWNLSVNDFKKMIYNDMLSLAFNDSTSSWGHATNFIRDYSYAGVSISTFKLSEGLYGTPLLDNQHLIDAHYVFAPAVNLVDSSKFDATTIVTPTALTPAEIATLAQKLEVAKTQATAANTALLNAQAAATAAKSALISAQSSLATSKQAQTQAQIAANQAQTQLKSTTQAADSAQAIVNSLTADAQTKQATLTVAKQALAEAQANQVAKQTVVAAKQALLSAAQVNLDEARAKLTKDTNTLQAGQTSLKLKQAKVLKLQHAKDSLAEAKSAMTQAQAKYEVLAKQAETAKNVANHDQITYQNLLVEADKAQAKLADAQALVTRLQNLDAVNNQLNVVSPAVKTSVKPTTNSKVKNTAKTNVPKKLTSRMTKHSEKNVSEKKASMPTEPTRNLADEVTYKGTPTNKVTQTAHTLPQTNASSENFLTVAGVILATLLGLFGWKTLNERKRRF</sequence>
<evidence type="ECO:0000256" key="1">
    <source>
        <dbReference type="ARBA" id="ARBA00022512"/>
    </source>
</evidence>
<feature type="transmembrane region" description="Helical" evidence="7">
    <location>
        <begin position="856"/>
        <end position="873"/>
    </location>
</feature>
<keyword evidence="2" id="KW-0964">Secreted</keyword>
<proteinExistence type="predicted"/>
<evidence type="ECO:0000259" key="9">
    <source>
        <dbReference type="PROSITE" id="PS50847"/>
    </source>
</evidence>
<feature type="compositionally biased region" description="Low complexity" evidence="6">
    <location>
        <begin position="39"/>
        <end position="52"/>
    </location>
</feature>
<protein>
    <submittedName>
        <fullName evidence="10">SEC10/PgrA surface exclusion domain-containing protein</fullName>
    </submittedName>
</protein>
<accession>A0ABW1TEG0</accession>
<evidence type="ECO:0000256" key="8">
    <source>
        <dbReference type="SAM" id="SignalP"/>
    </source>
</evidence>
<feature type="signal peptide" evidence="8">
    <location>
        <begin position="1"/>
        <end position="32"/>
    </location>
</feature>